<dbReference type="AlphaFoldDB" id="A0A6C0EAH1"/>
<keyword evidence="1" id="KW-0812">Transmembrane</keyword>
<organism evidence="2">
    <name type="scientific">viral metagenome</name>
    <dbReference type="NCBI Taxonomy" id="1070528"/>
    <lineage>
        <taxon>unclassified sequences</taxon>
        <taxon>metagenomes</taxon>
        <taxon>organismal metagenomes</taxon>
    </lineage>
</organism>
<feature type="transmembrane region" description="Helical" evidence="1">
    <location>
        <begin position="115"/>
        <end position="139"/>
    </location>
</feature>
<keyword evidence="1" id="KW-1133">Transmembrane helix</keyword>
<dbReference type="EMBL" id="MN739779">
    <property type="protein sequence ID" value="QHT26126.1"/>
    <property type="molecule type" value="Genomic_DNA"/>
</dbReference>
<proteinExistence type="predicted"/>
<feature type="transmembrane region" description="Helical" evidence="1">
    <location>
        <begin position="42"/>
        <end position="68"/>
    </location>
</feature>
<protein>
    <submittedName>
        <fullName evidence="2">Uncharacterized protein</fullName>
    </submittedName>
</protein>
<accession>A0A6C0EAH1</accession>
<name>A0A6C0EAH1_9ZZZZ</name>
<sequence length="157" mass="18490">MLLIHLLNLFNFIFSIVALCVDSFTKNELGCTFSTSNFTLHYWIVVQCDVMLIFLTVEYCIISLMSWCTTDNITDFFQRFNIWLVVFFVITTIFDLIWNIIGTILFFSYCFDHKLIIIWVLLIWKYVCFITLFISLICIASKKKVGEAINNPLYNVI</sequence>
<feature type="transmembrane region" description="Helical" evidence="1">
    <location>
        <begin position="80"/>
        <end position="109"/>
    </location>
</feature>
<reference evidence="2" key="1">
    <citation type="journal article" date="2020" name="Nature">
        <title>Giant virus diversity and host interactions through global metagenomics.</title>
        <authorList>
            <person name="Schulz F."/>
            <person name="Roux S."/>
            <person name="Paez-Espino D."/>
            <person name="Jungbluth S."/>
            <person name="Walsh D.A."/>
            <person name="Denef V.J."/>
            <person name="McMahon K.D."/>
            <person name="Konstantinidis K.T."/>
            <person name="Eloe-Fadrosh E.A."/>
            <person name="Kyrpides N.C."/>
            <person name="Woyke T."/>
        </authorList>
    </citation>
    <scope>NUCLEOTIDE SEQUENCE</scope>
    <source>
        <strain evidence="2">GVMAG-M-3300023179-27</strain>
    </source>
</reference>
<evidence type="ECO:0000313" key="2">
    <source>
        <dbReference type="EMBL" id="QHT26126.1"/>
    </source>
</evidence>
<keyword evidence="1" id="KW-0472">Membrane</keyword>
<evidence type="ECO:0000256" key="1">
    <source>
        <dbReference type="SAM" id="Phobius"/>
    </source>
</evidence>